<sequence>MRLTCPNCNAQYEVPDDVIPETGRDVQCSNCEQTWFQPKHPDKDGQANVAENEPAPTAAETPPEDPAEPSAPKPEDSARPAPGSEAPKPEPRSSVDPSVASILQEEAAREAELRAKEGTSLESQPDLGLDTPPKPAPDTKPPAATEIAGGDAQTDSLPDVDSINSSLRGDAAANPAAEPAASPRRSGGFMRGFALMLIIGVVLFLIYGNARQISEAVPQAEPALQSYVTLVDKARIWLETQAGSAAE</sequence>
<organism evidence="4 5">
    <name type="scientific">Ruegeria intermedia</name>
    <dbReference type="NCBI Taxonomy" id="996115"/>
    <lineage>
        <taxon>Bacteria</taxon>
        <taxon>Pseudomonadati</taxon>
        <taxon>Pseudomonadota</taxon>
        <taxon>Alphaproteobacteria</taxon>
        <taxon>Rhodobacterales</taxon>
        <taxon>Roseobacteraceae</taxon>
        <taxon>Ruegeria</taxon>
    </lineage>
</organism>
<dbReference type="Pfam" id="PF13717">
    <property type="entry name" value="Zn_ribbon_4"/>
    <property type="match status" value="1"/>
</dbReference>
<proteinExistence type="predicted"/>
<accession>A0A1M5AET2</accession>
<feature type="compositionally biased region" description="Low complexity" evidence="1">
    <location>
        <begin position="47"/>
        <end position="61"/>
    </location>
</feature>
<evidence type="ECO:0000256" key="1">
    <source>
        <dbReference type="SAM" id="MobiDB-lite"/>
    </source>
</evidence>
<dbReference type="NCBIfam" id="TIGR02098">
    <property type="entry name" value="MJ0042_CXXC"/>
    <property type="match status" value="1"/>
</dbReference>
<dbReference type="InterPro" id="IPR011723">
    <property type="entry name" value="Znf/thioredoxin_put"/>
</dbReference>
<keyword evidence="2" id="KW-0472">Membrane</keyword>
<name>A0A1M5AET2_9RHOB</name>
<protein>
    <submittedName>
        <fullName evidence="4">MJ0042 family finger-like domain-containing protein</fullName>
    </submittedName>
</protein>
<dbReference type="OrthoDB" id="7159357at2"/>
<gene>
    <name evidence="4" type="ORF">SAMN05444279_12538</name>
</gene>
<feature type="region of interest" description="Disordered" evidence="1">
    <location>
        <begin position="1"/>
        <end position="185"/>
    </location>
</feature>
<keyword evidence="2" id="KW-0812">Transmembrane</keyword>
<feature type="compositionally biased region" description="Low complexity" evidence="1">
    <location>
        <begin position="171"/>
        <end position="183"/>
    </location>
</feature>
<keyword evidence="5" id="KW-1185">Reference proteome</keyword>
<evidence type="ECO:0000259" key="3">
    <source>
        <dbReference type="Pfam" id="PF13717"/>
    </source>
</evidence>
<feature type="compositionally biased region" description="Basic and acidic residues" evidence="1">
    <location>
        <begin position="106"/>
        <end position="119"/>
    </location>
</feature>
<dbReference type="RefSeq" id="WP_149776971.1">
    <property type="nucleotide sequence ID" value="NZ_FQVK01000025.1"/>
</dbReference>
<dbReference type="EMBL" id="FQVK01000025">
    <property type="protein sequence ID" value="SHF28655.1"/>
    <property type="molecule type" value="Genomic_DNA"/>
</dbReference>
<dbReference type="Proteomes" id="UP000325134">
    <property type="component" value="Unassembled WGS sequence"/>
</dbReference>
<keyword evidence="2" id="KW-1133">Transmembrane helix</keyword>
<evidence type="ECO:0000313" key="4">
    <source>
        <dbReference type="EMBL" id="SHF28655.1"/>
    </source>
</evidence>
<feature type="transmembrane region" description="Helical" evidence="2">
    <location>
        <begin position="192"/>
        <end position="210"/>
    </location>
</feature>
<feature type="domain" description="Zinc finger/thioredoxin putative" evidence="3">
    <location>
        <begin position="1"/>
        <end position="36"/>
    </location>
</feature>
<feature type="compositionally biased region" description="Polar residues" evidence="1">
    <location>
        <begin position="1"/>
        <end position="10"/>
    </location>
</feature>
<evidence type="ECO:0000256" key="2">
    <source>
        <dbReference type="SAM" id="Phobius"/>
    </source>
</evidence>
<reference evidence="4 5" key="1">
    <citation type="submission" date="2016-11" db="EMBL/GenBank/DDBJ databases">
        <authorList>
            <person name="Varghese N."/>
            <person name="Submissions S."/>
        </authorList>
    </citation>
    <scope>NUCLEOTIDE SEQUENCE [LARGE SCALE GENOMIC DNA]</scope>
    <source>
        <strain evidence="4 5">DSM 29341</strain>
    </source>
</reference>
<feature type="compositionally biased region" description="Polar residues" evidence="1">
    <location>
        <begin position="27"/>
        <end position="36"/>
    </location>
</feature>
<evidence type="ECO:0000313" key="5">
    <source>
        <dbReference type="Proteomes" id="UP000325134"/>
    </source>
</evidence>
<dbReference type="AlphaFoldDB" id="A0A1M5AET2"/>